<dbReference type="STRING" id="269799.Gmet_1374"/>
<feature type="transmembrane region" description="Helical" evidence="8">
    <location>
        <begin position="104"/>
        <end position="125"/>
    </location>
</feature>
<feature type="transmembrane region" description="Helical" evidence="8">
    <location>
        <begin position="271"/>
        <end position="294"/>
    </location>
</feature>
<evidence type="ECO:0000256" key="8">
    <source>
        <dbReference type="SAM" id="Phobius"/>
    </source>
</evidence>
<feature type="transmembrane region" description="Helical" evidence="8">
    <location>
        <begin position="200"/>
        <end position="219"/>
    </location>
</feature>
<organism evidence="10 11">
    <name type="scientific">Geobacter metallireducens (strain ATCC 53774 / DSM 7210 / GS-15)</name>
    <dbReference type="NCBI Taxonomy" id="269799"/>
    <lineage>
        <taxon>Bacteria</taxon>
        <taxon>Pseudomonadati</taxon>
        <taxon>Thermodesulfobacteriota</taxon>
        <taxon>Desulfuromonadia</taxon>
        <taxon>Geobacterales</taxon>
        <taxon>Geobacteraceae</taxon>
        <taxon>Geobacter</taxon>
    </lineage>
</organism>
<evidence type="ECO:0000256" key="2">
    <source>
        <dbReference type="ARBA" id="ARBA00008537"/>
    </source>
</evidence>
<dbReference type="PROSITE" id="PS00217">
    <property type="entry name" value="SUGAR_TRANSPORT_2"/>
    <property type="match status" value="1"/>
</dbReference>
<reference evidence="10 11" key="2">
    <citation type="journal article" date="2009" name="BMC Microbiol.">
        <title>The genome sequence of Geobacter metallireducens: features of metabolism, physiology and regulation common and dissimilar to Geobacter sulfurreducens.</title>
        <authorList>
            <person name="Aklujkar M."/>
            <person name="Krushkal J."/>
            <person name="DiBartolo G."/>
            <person name="Lapidus A."/>
            <person name="Land M.L."/>
            <person name="Lovley D.R."/>
        </authorList>
    </citation>
    <scope>NUCLEOTIDE SEQUENCE [LARGE SCALE GENOMIC DNA]</scope>
    <source>
        <strain evidence="11">ATCC 53774 / DSM 7210 / GS-15</strain>
    </source>
</reference>
<feature type="transmembrane region" description="Helical" evidence="8">
    <location>
        <begin position="49"/>
        <end position="67"/>
    </location>
</feature>
<dbReference type="InterPro" id="IPR036259">
    <property type="entry name" value="MFS_trans_sf"/>
</dbReference>
<dbReference type="PRINTS" id="PR01036">
    <property type="entry name" value="TCRTETB"/>
</dbReference>
<dbReference type="CDD" id="cd17503">
    <property type="entry name" value="MFS_LmrB_MDR_like"/>
    <property type="match status" value="1"/>
</dbReference>
<evidence type="ECO:0000256" key="7">
    <source>
        <dbReference type="ARBA" id="ARBA00023136"/>
    </source>
</evidence>
<dbReference type="InterPro" id="IPR020846">
    <property type="entry name" value="MFS_dom"/>
</dbReference>
<evidence type="ECO:0000256" key="5">
    <source>
        <dbReference type="ARBA" id="ARBA00022692"/>
    </source>
</evidence>
<dbReference type="Gene3D" id="1.20.1250.20">
    <property type="entry name" value="MFS general substrate transporter like domains"/>
    <property type="match status" value="1"/>
</dbReference>
<protein>
    <submittedName>
        <fullName evidence="10">Multidrug resistance efflux pump, RND family, inner membrane protein EmrB</fullName>
    </submittedName>
</protein>
<keyword evidence="5 8" id="KW-0812">Transmembrane</keyword>
<evidence type="ECO:0000256" key="3">
    <source>
        <dbReference type="ARBA" id="ARBA00022448"/>
    </source>
</evidence>
<evidence type="ECO:0000259" key="9">
    <source>
        <dbReference type="PROSITE" id="PS50850"/>
    </source>
</evidence>
<dbReference type="InterPro" id="IPR011701">
    <property type="entry name" value="MFS"/>
</dbReference>
<dbReference type="Proteomes" id="UP000007073">
    <property type="component" value="Chromosome"/>
</dbReference>
<feature type="transmembrane region" description="Helical" evidence="8">
    <location>
        <begin position="79"/>
        <end position="98"/>
    </location>
</feature>
<feature type="transmembrane region" description="Helical" evidence="8">
    <location>
        <begin position="167"/>
        <end position="188"/>
    </location>
</feature>
<dbReference type="SUPFAM" id="SSF103473">
    <property type="entry name" value="MFS general substrate transporter"/>
    <property type="match status" value="1"/>
</dbReference>
<dbReference type="InterPro" id="IPR004638">
    <property type="entry name" value="EmrB-like"/>
</dbReference>
<evidence type="ECO:0000256" key="6">
    <source>
        <dbReference type="ARBA" id="ARBA00022989"/>
    </source>
</evidence>
<dbReference type="PROSITE" id="PS50850">
    <property type="entry name" value="MFS"/>
    <property type="match status" value="1"/>
</dbReference>
<evidence type="ECO:0000256" key="4">
    <source>
        <dbReference type="ARBA" id="ARBA00022475"/>
    </source>
</evidence>
<keyword evidence="4" id="KW-1003">Cell membrane</keyword>
<dbReference type="KEGG" id="gme:Gmet_1374"/>
<evidence type="ECO:0000313" key="11">
    <source>
        <dbReference type="Proteomes" id="UP000007073"/>
    </source>
</evidence>
<comment type="similarity">
    <text evidence="2">Belongs to the major facilitator superfamily. EmrB family.</text>
</comment>
<dbReference type="NCBIfam" id="TIGR00711">
    <property type="entry name" value="efflux_EmrB"/>
    <property type="match status" value="1"/>
</dbReference>
<gene>
    <name evidence="10" type="ordered locus">Gmet_1374</name>
</gene>
<dbReference type="PANTHER" id="PTHR42718">
    <property type="entry name" value="MAJOR FACILITATOR SUPERFAMILY MULTIDRUG TRANSPORTER MFSC"/>
    <property type="match status" value="1"/>
</dbReference>
<dbReference type="Pfam" id="PF07690">
    <property type="entry name" value="MFS_1"/>
    <property type="match status" value="1"/>
</dbReference>
<dbReference type="GO" id="GO:0022857">
    <property type="term" value="F:transmembrane transporter activity"/>
    <property type="evidence" value="ECO:0007669"/>
    <property type="project" value="InterPro"/>
</dbReference>
<name>Q39VW6_GEOMG</name>
<dbReference type="eggNOG" id="COG2814">
    <property type="taxonomic scope" value="Bacteria"/>
</dbReference>
<proteinExistence type="inferred from homology"/>
<feature type="transmembrane region" description="Helical" evidence="8">
    <location>
        <begin position="231"/>
        <end position="250"/>
    </location>
</feature>
<reference evidence="10 11" key="1">
    <citation type="submission" date="2005-10" db="EMBL/GenBank/DDBJ databases">
        <title>Complete sequence of Geobacter metallireducens GS-15.</title>
        <authorList>
            <consortium name="US DOE Joint Genome Institute"/>
            <person name="Copeland A."/>
            <person name="Lucas S."/>
            <person name="Lapidus A."/>
            <person name="Barry K."/>
            <person name="Detter J.C."/>
            <person name="Glavina T."/>
            <person name="Hammon N."/>
            <person name="Israni S."/>
            <person name="Pitluck S."/>
            <person name="Di Bartolo G."/>
            <person name="Chain P."/>
            <person name="Schmutz J."/>
            <person name="Larimer F."/>
            <person name="Land M."/>
            <person name="Kyrpides N."/>
            <person name="Ivanova N."/>
            <person name="Richardson P."/>
        </authorList>
    </citation>
    <scope>NUCLEOTIDE SEQUENCE [LARGE SCALE GENOMIC DNA]</scope>
    <source>
        <strain evidence="11">ATCC 53774 / DSM 7210 / GS-15</strain>
    </source>
</reference>
<keyword evidence="3" id="KW-0813">Transport</keyword>
<dbReference type="Gene3D" id="1.20.1720.10">
    <property type="entry name" value="Multidrug resistance protein D"/>
    <property type="match status" value="1"/>
</dbReference>
<dbReference type="RefSeq" id="WP_004513134.1">
    <property type="nucleotide sequence ID" value="NC_007517.1"/>
</dbReference>
<evidence type="ECO:0000313" key="10">
    <source>
        <dbReference type="EMBL" id="ABB31608.1"/>
    </source>
</evidence>
<feature type="transmembrane region" description="Helical" evidence="8">
    <location>
        <begin position="367"/>
        <end position="385"/>
    </location>
</feature>
<dbReference type="InterPro" id="IPR005829">
    <property type="entry name" value="Sugar_transporter_CS"/>
</dbReference>
<keyword evidence="11" id="KW-1185">Reference proteome</keyword>
<sequence>MDAPVKDVNKWIVTITVMLPTIMEIVDTSVANVALPHMQGSLNAGTDEITWVLTSYLVSNAVVLPMTGWLSRLFGRKRFLISCITLFTLASLLCGAAPNLASLIFFRVLQGAAGGALIPSSQAILLETFPPHERGMANAIFGVGAMFGPIIGPALGGWITDNLNWRWIFYINIPLGIIAVIMAAAFIFDPPYLRRARVAIDWWGLGLLTVGLGALQIVLDKGQQDDWFNSSFILSCSILSALTLLALVYVELKHEHPIINLRLFKDVSFSAGNFVMFMLGFSLYSSIVLIPLFLQTLMGYDATMAGMVLAPGGAATLITMPFVGAVISKYDGRKVILVGLIISAWSMFLMRGFTLEASYWDFVWPRVILGVGLAMLFVPLSTLTLGSIPKVEMGNAAGLYNLLRNMGGSVGIAVAATMLSRQSQFYQNVLAGQVTPYSPVARQKLEMVKQGLMLRGLDAATADKASLAAIYGMLQRQAGMLAYNRIFWIVGLTFLGVMPFLLLLRKQKTGAETEGVH</sequence>
<dbReference type="GO" id="GO:0005886">
    <property type="term" value="C:plasma membrane"/>
    <property type="evidence" value="ECO:0007669"/>
    <property type="project" value="UniProtKB-SubCell"/>
</dbReference>
<evidence type="ECO:0000256" key="1">
    <source>
        <dbReference type="ARBA" id="ARBA00004651"/>
    </source>
</evidence>
<dbReference type="HOGENOM" id="CLU_000960_28_0_7"/>
<feature type="transmembrane region" description="Helical" evidence="8">
    <location>
        <begin position="486"/>
        <end position="504"/>
    </location>
</feature>
<feature type="domain" description="Major facilitator superfamily (MFS) profile" evidence="9">
    <location>
        <begin position="13"/>
        <end position="508"/>
    </location>
</feature>
<feature type="transmembrane region" description="Helical" evidence="8">
    <location>
        <begin position="335"/>
        <end position="355"/>
    </location>
</feature>
<keyword evidence="6 8" id="KW-1133">Transmembrane helix</keyword>
<feature type="transmembrane region" description="Helical" evidence="8">
    <location>
        <begin position="137"/>
        <end position="155"/>
    </location>
</feature>
<comment type="subcellular location">
    <subcellularLocation>
        <location evidence="1">Cell membrane</location>
        <topology evidence="1">Multi-pass membrane protein</topology>
    </subcellularLocation>
</comment>
<accession>Q39VW6</accession>
<dbReference type="EMBL" id="CP000148">
    <property type="protein sequence ID" value="ABB31608.1"/>
    <property type="molecule type" value="Genomic_DNA"/>
</dbReference>
<dbReference type="AlphaFoldDB" id="Q39VW6"/>
<feature type="transmembrane region" description="Helical" evidence="8">
    <location>
        <begin position="306"/>
        <end position="328"/>
    </location>
</feature>
<keyword evidence="7 8" id="KW-0472">Membrane</keyword>
<dbReference type="PANTHER" id="PTHR42718:SF9">
    <property type="entry name" value="MAJOR FACILITATOR SUPERFAMILY MULTIDRUG TRANSPORTER MFSC"/>
    <property type="match status" value="1"/>
</dbReference>